<gene>
    <name evidence="6" type="ORF">UY92_C0004G0067</name>
</gene>
<dbReference type="Gene3D" id="3.30.470.20">
    <property type="entry name" value="ATP-grasp fold, B domain"/>
    <property type="match status" value="2"/>
</dbReference>
<evidence type="ECO:0000256" key="4">
    <source>
        <dbReference type="PROSITE-ProRule" id="PRU00409"/>
    </source>
</evidence>
<comment type="caution">
    <text evidence="6">The sequence shown here is derived from an EMBL/GenBank/DDBJ whole genome shotgun (WGS) entry which is preliminary data.</text>
</comment>
<evidence type="ECO:0000313" key="7">
    <source>
        <dbReference type="Proteomes" id="UP000033870"/>
    </source>
</evidence>
<dbReference type="PANTHER" id="PTHR43585:SF2">
    <property type="entry name" value="ATP-GRASP ENZYME FSQD"/>
    <property type="match status" value="1"/>
</dbReference>
<feature type="domain" description="ATP-grasp" evidence="5">
    <location>
        <begin position="119"/>
        <end position="321"/>
    </location>
</feature>
<dbReference type="PROSITE" id="PS50975">
    <property type="entry name" value="ATP_GRASP"/>
    <property type="match status" value="2"/>
</dbReference>
<dbReference type="PANTHER" id="PTHR43585">
    <property type="entry name" value="FUMIPYRROLE BIOSYNTHESIS PROTEIN C"/>
    <property type="match status" value="1"/>
</dbReference>
<dbReference type="STRING" id="1619044.UY92_C0004G0067"/>
<dbReference type="SUPFAM" id="SSF56059">
    <property type="entry name" value="Glutathione synthetase ATP-binding domain-like"/>
    <property type="match status" value="2"/>
</dbReference>
<dbReference type="InterPro" id="IPR013815">
    <property type="entry name" value="ATP_grasp_subdomain_1"/>
</dbReference>
<dbReference type="Proteomes" id="UP000033870">
    <property type="component" value="Unassembled WGS sequence"/>
</dbReference>
<dbReference type="InterPro" id="IPR011761">
    <property type="entry name" value="ATP-grasp"/>
</dbReference>
<name>A0A0G1YHM2_9BACT</name>
<dbReference type="AlphaFoldDB" id="A0A0G1YHM2"/>
<evidence type="ECO:0000256" key="2">
    <source>
        <dbReference type="ARBA" id="ARBA00022741"/>
    </source>
</evidence>
<dbReference type="GO" id="GO:0005524">
    <property type="term" value="F:ATP binding"/>
    <property type="evidence" value="ECO:0007669"/>
    <property type="project" value="UniProtKB-UniRule"/>
</dbReference>
<accession>A0A0G1YHM2</accession>
<evidence type="ECO:0000313" key="6">
    <source>
        <dbReference type="EMBL" id="KKW42731.1"/>
    </source>
</evidence>
<keyword evidence="1" id="KW-0436">Ligase</keyword>
<dbReference type="InterPro" id="IPR040570">
    <property type="entry name" value="LAL_C2"/>
</dbReference>
<protein>
    <submittedName>
        <fullName evidence="6">Carbamoyl-phosphate synthase large chain</fullName>
    </submittedName>
</protein>
<evidence type="ECO:0000259" key="5">
    <source>
        <dbReference type="PROSITE" id="PS50975"/>
    </source>
</evidence>
<dbReference type="EMBL" id="LCRX01000004">
    <property type="protein sequence ID" value="KKW42731.1"/>
    <property type="molecule type" value="Genomic_DNA"/>
</dbReference>
<sequence length="768" mass="87010">MTTRLAKKNLLVVNTGSIKKKFILQKLKKLGLNLVVLGREKPWANPYVDQWIPADTYSHTESVEAVRTYLSSRGALAIDGAVTFWEDDIPLLAKLCAEFKWIGNSPEAAVNTRNKFHMQEVLRACGEPYISQELIKNRQDLTAAMRRIKFPAVLKPLLGSDSQFVVYVSDRHEAEEGYEYLMKNCNPDYDPVYKYNKKLFLYQEFIEGHEFSLEGYVQHGVPHIVGVHEKTAMNLPFFLETGDYAPPRIDEGELAALTEAAKAALIVLKVQNSLAQVEIKLTKDGPKVIEAASRLGGDYTHKSIQEIYGVDLIKAGAEIALGLNVADQAKEPKKHIVAKYFIPKSSGLITQISGFDEIKKHPSVVDYFLAKEVGDTVLVPPEGFEDIGWVLIQGQSYAEAEAALAEVEERVHIEVAPFKSYSSLGKTSRKNRFSSALISSNPLTKANSRIERLRRLAKSDKRRLHLGIAANVYNGEAKSEESDLMNRALNIERTLRERGYRVSIFNFNRFPEVIDDLNSNPFTLSLCIDKIRVKKLLSYHNIPTPKWDYAYTMEDKISEDLRYPLIIKPANTDNSIGITNDSVVTNRRELQKQLERIIVEVGSPALVEEYIEGDEYDVSILGSERHDLQVLPLSRSIFKDLPEGYWHIFPYNAKWSLDPVYDNKVITQKPPKNIAKKLESLITEIALDTYTILDCHDYGRVELRVDADDNPYVLELNPNPSIDIGDCVPSVAQLVGMDYGDFLEAIIEMAIKRYRHRPPYYHLQTNLL</sequence>
<proteinExistence type="predicted"/>
<dbReference type="GO" id="GO:0046872">
    <property type="term" value="F:metal ion binding"/>
    <property type="evidence" value="ECO:0007669"/>
    <property type="project" value="InterPro"/>
</dbReference>
<evidence type="ECO:0000256" key="3">
    <source>
        <dbReference type="ARBA" id="ARBA00022840"/>
    </source>
</evidence>
<dbReference type="Pfam" id="PF13535">
    <property type="entry name" value="ATP-grasp_4"/>
    <property type="match status" value="1"/>
</dbReference>
<dbReference type="Gene3D" id="3.40.50.20">
    <property type="match status" value="1"/>
</dbReference>
<dbReference type="Pfam" id="PF07478">
    <property type="entry name" value="Dala_Dala_lig_C"/>
    <property type="match status" value="1"/>
</dbReference>
<dbReference type="Pfam" id="PF18603">
    <property type="entry name" value="LAL_C2"/>
    <property type="match status" value="1"/>
</dbReference>
<dbReference type="InterPro" id="IPR011095">
    <property type="entry name" value="Dala_Dala_lig_C"/>
</dbReference>
<feature type="domain" description="ATP-grasp" evidence="5">
    <location>
        <begin position="534"/>
        <end position="748"/>
    </location>
</feature>
<keyword evidence="3 4" id="KW-0067">ATP-binding</keyword>
<keyword evidence="2 4" id="KW-0547">Nucleotide-binding</keyword>
<dbReference type="InterPro" id="IPR052032">
    <property type="entry name" value="ATP-dep_AA_Ligase"/>
</dbReference>
<dbReference type="Gene3D" id="3.30.1490.20">
    <property type="entry name" value="ATP-grasp fold, A domain"/>
    <property type="match status" value="1"/>
</dbReference>
<organism evidence="6 7">
    <name type="scientific">Candidatus Magasanikbacteria bacterium GW2011_GWA2_56_11</name>
    <dbReference type="NCBI Taxonomy" id="1619044"/>
    <lineage>
        <taxon>Bacteria</taxon>
        <taxon>Candidatus Magasanikiibacteriota</taxon>
    </lineage>
</organism>
<reference evidence="6 7" key="1">
    <citation type="journal article" date="2015" name="Nature">
        <title>rRNA introns, odd ribosomes, and small enigmatic genomes across a large radiation of phyla.</title>
        <authorList>
            <person name="Brown C.T."/>
            <person name="Hug L.A."/>
            <person name="Thomas B.C."/>
            <person name="Sharon I."/>
            <person name="Castelle C.J."/>
            <person name="Singh A."/>
            <person name="Wilkins M.J."/>
            <person name="Williams K.H."/>
            <person name="Banfield J.F."/>
        </authorList>
    </citation>
    <scope>NUCLEOTIDE SEQUENCE [LARGE SCALE GENOMIC DNA]</scope>
</reference>
<dbReference type="GO" id="GO:0008716">
    <property type="term" value="F:D-alanine-D-alanine ligase activity"/>
    <property type="evidence" value="ECO:0007669"/>
    <property type="project" value="InterPro"/>
</dbReference>
<evidence type="ECO:0000256" key="1">
    <source>
        <dbReference type="ARBA" id="ARBA00022598"/>
    </source>
</evidence>